<comment type="caution">
    <text evidence="2">The sequence shown here is derived from an EMBL/GenBank/DDBJ whole genome shotgun (WGS) entry which is preliminary data.</text>
</comment>
<gene>
    <name evidence="2" type="ORF">ILYODFUR_003237</name>
</gene>
<protein>
    <submittedName>
        <fullName evidence="2">Uncharacterized protein</fullName>
    </submittedName>
</protein>
<keyword evidence="3" id="KW-1185">Reference proteome</keyword>
<proteinExistence type="predicted"/>
<organism evidence="2 3">
    <name type="scientific">Ilyodon furcidens</name>
    <name type="common">goldbreast splitfin</name>
    <dbReference type="NCBI Taxonomy" id="33524"/>
    <lineage>
        <taxon>Eukaryota</taxon>
        <taxon>Metazoa</taxon>
        <taxon>Chordata</taxon>
        <taxon>Craniata</taxon>
        <taxon>Vertebrata</taxon>
        <taxon>Euteleostomi</taxon>
        <taxon>Actinopterygii</taxon>
        <taxon>Neopterygii</taxon>
        <taxon>Teleostei</taxon>
        <taxon>Neoteleostei</taxon>
        <taxon>Acanthomorphata</taxon>
        <taxon>Ovalentaria</taxon>
        <taxon>Atherinomorphae</taxon>
        <taxon>Cyprinodontiformes</taxon>
        <taxon>Goodeidae</taxon>
        <taxon>Ilyodon</taxon>
    </lineage>
</organism>
<feature type="region of interest" description="Disordered" evidence="1">
    <location>
        <begin position="1"/>
        <end position="22"/>
    </location>
</feature>
<evidence type="ECO:0000256" key="1">
    <source>
        <dbReference type="SAM" id="MobiDB-lite"/>
    </source>
</evidence>
<evidence type="ECO:0000313" key="2">
    <source>
        <dbReference type="EMBL" id="MEQ2231690.1"/>
    </source>
</evidence>
<dbReference type="Proteomes" id="UP001482620">
    <property type="component" value="Unassembled WGS sequence"/>
</dbReference>
<sequence length="87" mass="9799">MITTERISRWDPQNQTLPALDPVGAATPVGAEKIWHRVRSIGMSYRRNHPISMPVLRANRARRPGAQNSAGLGHLDVNIIDWLMMCK</sequence>
<dbReference type="EMBL" id="JAHRIQ010034920">
    <property type="protein sequence ID" value="MEQ2231690.1"/>
    <property type="molecule type" value="Genomic_DNA"/>
</dbReference>
<feature type="compositionally biased region" description="Polar residues" evidence="1">
    <location>
        <begin position="1"/>
        <end position="17"/>
    </location>
</feature>
<evidence type="ECO:0000313" key="3">
    <source>
        <dbReference type="Proteomes" id="UP001482620"/>
    </source>
</evidence>
<accession>A0ABV0TFM4</accession>
<reference evidence="2 3" key="1">
    <citation type="submission" date="2021-06" db="EMBL/GenBank/DDBJ databases">
        <authorList>
            <person name="Palmer J.M."/>
        </authorList>
    </citation>
    <scope>NUCLEOTIDE SEQUENCE [LARGE SCALE GENOMIC DNA]</scope>
    <source>
        <strain evidence="3">if_2019</strain>
        <tissue evidence="2">Muscle</tissue>
    </source>
</reference>
<name>A0ABV0TFM4_9TELE</name>